<keyword evidence="3 5" id="KW-0285">Flavoprotein</keyword>
<evidence type="ECO:0000259" key="7">
    <source>
        <dbReference type="Pfam" id="PF00441"/>
    </source>
</evidence>
<proteinExistence type="inferred from homology"/>
<feature type="domain" description="Acyl-CoA dehydrogenase/oxidase C-terminal" evidence="7">
    <location>
        <begin position="238"/>
        <end position="360"/>
    </location>
</feature>
<name>A0A2M6WV79_9BACT</name>
<evidence type="ECO:0008006" key="12">
    <source>
        <dbReference type="Google" id="ProtNLM"/>
    </source>
</evidence>
<dbReference type="Proteomes" id="UP000230481">
    <property type="component" value="Unassembled WGS sequence"/>
</dbReference>
<comment type="caution">
    <text evidence="10">The sequence shown here is derived from an EMBL/GenBank/DDBJ whole genome shotgun (WGS) entry which is preliminary data.</text>
</comment>
<dbReference type="GO" id="GO:0003995">
    <property type="term" value="F:acyl-CoA dehydrogenase activity"/>
    <property type="evidence" value="ECO:0007669"/>
    <property type="project" value="TreeGrafter"/>
</dbReference>
<feature type="domain" description="Acyl-CoA oxidase/dehydrogenase middle" evidence="8">
    <location>
        <begin position="115"/>
        <end position="207"/>
    </location>
</feature>
<dbReference type="SUPFAM" id="SSF56645">
    <property type="entry name" value="Acyl-CoA dehydrogenase NM domain-like"/>
    <property type="match status" value="1"/>
</dbReference>
<evidence type="ECO:0000256" key="2">
    <source>
        <dbReference type="ARBA" id="ARBA00009347"/>
    </source>
</evidence>
<accession>A0A2M6WV79</accession>
<dbReference type="Gene3D" id="1.20.140.10">
    <property type="entry name" value="Butyryl-CoA Dehydrogenase, subunit A, domain 3"/>
    <property type="match status" value="1"/>
</dbReference>
<evidence type="ECO:0000256" key="1">
    <source>
        <dbReference type="ARBA" id="ARBA00001974"/>
    </source>
</evidence>
<dbReference type="PANTHER" id="PTHR43884:SF12">
    <property type="entry name" value="ISOVALERYL-COA DEHYDROGENASE, MITOCHONDRIAL-RELATED"/>
    <property type="match status" value="1"/>
</dbReference>
<dbReference type="EMBL" id="PFAA01000032">
    <property type="protein sequence ID" value="PIT96687.1"/>
    <property type="molecule type" value="Genomic_DNA"/>
</dbReference>
<evidence type="ECO:0000259" key="9">
    <source>
        <dbReference type="Pfam" id="PF02771"/>
    </source>
</evidence>
<dbReference type="Pfam" id="PF02770">
    <property type="entry name" value="Acyl-CoA_dh_M"/>
    <property type="match status" value="1"/>
</dbReference>
<gene>
    <name evidence="10" type="ORF">COT82_01715</name>
</gene>
<reference evidence="11" key="1">
    <citation type="submission" date="2017-09" db="EMBL/GenBank/DDBJ databases">
        <title>Depth-based differentiation of microbial function through sediment-hosted aquifers and enrichment of novel symbionts in the deep terrestrial subsurface.</title>
        <authorList>
            <person name="Probst A.J."/>
            <person name="Ladd B."/>
            <person name="Jarett J.K."/>
            <person name="Geller-Mcgrath D.E."/>
            <person name="Sieber C.M.K."/>
            <person name="Emerson J.B."/>
            <person name="Anantharaman K."/>
            <person name="Thomas B.C."/>
            <person name="Malmstrom R."/>
            <person name="Stieglmeier M."/>
            <person name="Klingl A."/>
            <person name="Woyke T."/>
            <person name="Ryan C.M."/>
            <person name="Banfield J.F."/>
        </authorList>
    </citation>
    <scope>NUCLEOTIDE SEQUENCE [LARGE SCALE GENOMIC DNA]</scope>
</reference>
<dbReference type="PIRSF" id="PIRSF016578">
    <property type="entry name" value="HsaA"/>
    <property type="match status" value="1"/>
</dbReference>
<protein>
    <recommendedName>
        <fullName evidence="12">Acyl-CoA dehydrogenase</fullName>
    </recommendedName>
</protein>
<organism evidence="10 11">
    <name type="scientific">Candidatus Campbellbacteria bacterium CG10_big_fil_rev_8_21_14_0_10_35_52</name>
    <dbReference type="NCBI Taxonomy" id="1974527"/>
    <lineage>
        <taxon>Bacteria</taxon>
        <taxon>Candidatus Campbelliibacteriota</taxon>
    </lineage>
</organism>
<dbReference type="GO" id="GO:0050660">
    <property type="term" value="F:flavin adenine dinucleotide binding"/>
    <property type="evidence" value="ECO:0007669"/>
    <property type="project" value="InterPro"/>
</dbReference>
<dbReference type="InterPro" id="IPR009075">
    <property type="entry name" value="AcylCo_DH/oxidase_C"/>
</dbReference>
<dbReference type="PANTHER" id="PTHR43884">
    <property type="entry name" value="ACYL-COA DEHYDROGENASE"/>
    <property type="match status" value="1"/>
</dbReference>
<dbReference type="AlphaFoldDB" id="A0A2M6WV79"/>
<dbReference type="InterPro" id="IPR006091">
    <property type="entry name" value="Acyl-CoA_Oxase/DH_mid-dom"/>
</dbReference>
<dbReference type="Pfam" id="PF00441">
    <property type="entry name" value="Acyl-CoA_dh_1"/>
    <property type="match status" value="1"/>
</dbReference>
<dbReference type="SUPFAM" id="SSF47203">
    <property type="entry name" value="Acyl-CoA dehydrogenase C-terminal domain-like"/>
    <property type="match status" value="1"/>
</dbReference>
<dbReference type="InterPro" id="IPR013786">
    <property type="entry name" value="AcylCoA_DH/ox_N"/>
</dbReference>
<evidence type="ECO:0000313" key="10">
    <source>
        <dbReference type="EMBL" id="PIT96687.1"/>
    </source>
</evidence>
<evidence type="ECO:0000256" key="6">
    <source>
        <dbReference type="SAM" id="Coils"/>
    </source>
</evidence>
<feature type="coiled-coil region" evidence="6">
    <location>
        <begin position="270"/>
        <end position="297"/>
    </location>
</feature>
<comment type="cofactor">
    <cofactor evidence="1 5">
        <name>FAD</name>
        <dbReference type="ChEBI" id="CHEBI:57692"/>
    </cofactor>
</comment>
<evidence type="ECO:0000259" key="8">
    <source>
        <dbReference type="Pfam" id="PF02770"/>
    </source>
</evidence>
<evidence type="ECO:0000313" key="11">
    <source>
        <dbReference type="Proteomes" id="UP000230481"/>
    </source>
</evidence>
<dbReference type="InterPro" id="IPR037069">
    <property type="entry name" value="AcylCoA_DH/ox_N_sf"/>
</dbReference>
<dbReference type="Pfam" id="PF02771">
    <property type="entry name" value="Acyl-CoA_dh_N"/>
    <property type="match status" value="1"/>
</dbReference>
<feature type="domain" description="Acyl-CoA dehydrogenase/oxidase N-terminal" evidence="9">
    <location>
        <begin position="3"/>
        <end position="108"/>
    </location>
</feature>
<keyword evidence="5" id="KW-0560">Oxidoreductase</keyword>
<dbReference type="InterPro" id="IPR036250">
    <property type="entry name" value="AcylCo_DH-like_C"/>
</dbReference>
<dbReference type="Gene3D" id="1.10.540.10">
    <property type="entry name" value="Acyl-CoA dehydrogenase/oxidase, N-terminal domain"/>
    <property type="match status" value="1"/>
</dbReference>
<dbReference type="InterPro" id="IPR046373">
    <property type="entry name" value="Acyl-CoA_Oxase/DH_mid-dom_sf"/>
</dbReference>
<sequence length="368" mass="40647">MKRFTDQVKKFVDSDVRRWASTHENIRHYPEELINTMKSLGLFGLNVPSEFGGFTATPKELLDIVRELARGFVPLTGMLGSHLKVCEYLVRFGTASQRENLLPKMANGSMIAAHAYTEKEGKSPDSLQTNLQLLSDKLMLQGNKILITNAANADLIAIVASYQTRNDEQDRKVGIALLSSKQDGLVISDDIPRLGMEGISLCNLNFECEITTEQMLGGIEFNGKKALEEVQIGTLINYSARAVGLAETIVKETIEYVESKKSVGHLLKDISAVQNKIASMKSRLKEEENILNELVSRFEEGTNLIKDAYKTKAFTTESTVDIARIGLALHGGVGYTKQHQIERHLREAIGLTLIGAPTDVALARAEIL</sequence>
<keyword evidence="4 5" id="KW-0274">FAD</keyword>
<evidence type="ECO:0000256" key="5">
    <source>
        <dbReference type="RuleBase" id="RU362125"/>
    </source>
</evidence>
<evidence type="ECO:0000256" key="4">
    <source>
        <dbReference type="ARBA" id="ARBA00022827"/>
    </source>
</evidence>
<comment type="similarity">
    <text evidence="2 5">Belongs to the acyl-CoA dehydrogenase family.</text>
</comment>
<keyword evidence="6" id="KW-0175">Coiled coil</keyword>
<dbReference type="Gene3D" id="2.40.110.10">
    <property type="entry name" value="Butyryl-CoA Dehydrogenase, subunit A, domain 2"/>
    <property type="match status" value="1"/>
</dbReference>
<dbReference type="InterPro" id="IPR009100">
    <property type="entry name" value="AcylCoA_DH/oxidase_NM_dom_sf"/>
</dbReference>
<evidence type="ECO:0000256" key="3">
    <source>
        <dbReference type="ARBA" id="ARBA00022630"/>
    </source>
</evidence>